<protein>
    <submittedName>
        <fullName evidence="1">6464_t:CDS:1</fullName>
    </submittedName>
</protein>
<gene>
    <name evidence="1" type="ORF">SCALOS_LOCUS8536</name>
</gene>
<dbReference type="Proteomes" id="UP000789860">
    <property type="component" value="Unassembled WGS sequence"/>
</dbReference>
<accession>A0ACA9NIN9</accession>
<feature type="non-terminal residue" evidence="1">
    <location>
        <position position="1"/>
    </location>
</feature>
<name>A0ACA9NIN9_9GLOM</name>
<organism evidence="1 2">
    <name type="scientific">Scutellospora calospora</name>
    <dbReference type="NCBI Taxonomy" id="85575"/>
    <lineage>
        <taxon>Eukaryota</taxon>
        <taxon>Fungi</taxon>
        <taxon>Fungi incertae sedis</taxon>
        <taxon>Mucoromycota</taxon>
        <taxon>Glomeromycotina</taxon>
        <taxon>Glomeromycetes</taxon>
        <taxon>Diversisporales</taxon>
        <taxon>Gigasporaceae</taxon>
        <taxon>Scutellospora</taxon>
    </lineage>
</organism>
<comment type="caution">
    <text evidence="1">The sequence shown here is derived from an EMBL/GenBank/DDBJ whole genome shotgun (WGS) entry which is preliminary data.</text>
</comment>
<evidence type="ECO:0000313" key="2">
    <source>
        <dbReference type="Proteomes" id="UP000789860"/>
    </source>
</evidence>
<keyword evidence="2" id="KW-1185">Reference proteome</keyword>
<reference evidence="1" key="1">
    <citation type="submission" date="2021-06" db="EMBL/GenBank/DDBJ databases">
        <authorList>
            <person name="Kallberg Y."/>
            <person name="Tangrot J."/>
            <person name="Rosling A."/>
        </authorList>
    </citation>
    <scope>NUCLEOTIDE SEQUENCE</scope>
    <source>
        <strain evidence="1">AU212A</strain>
    </source>
</reference>
<dbReference type="EMBL" id="CAJVPM010022911">
    <property type="protein sequence ID" value="CAG8647264.1"/>
    <property type="molecule type" value="Genomic_DNA"/>
</dbReference>
<proteinExistence type="predicted"/>
<evidence type="ECO:0000313" key="1">
    <source>
        <dbReference type="EMBL" id="CAG8647264.1"/>
    </source>
</evidence>
<sequence>IDPHISVKDQIFNMFKDHQIFAISFHYDDENCKKTVLKDPYCPNGFAAAIFHAYNYHKHLRLSPDDVWLTISQGVGRHINYNAEKFRNKFFNHQEKKLISIYIDDIISETTLEGNWPEAVNRIVSKTDEFVEKIHLKELLECNFSTTTSSSLTASRIVLLDMVKCGIPKITLEGRLEDWIKLQEKIVQLRKLNLGLTFWLDRLEPVIWNLVATYLGEIDEDFWSRIMRIDEVFGSGGGTYITGWMLAFFPYNRSGKPLQHNRLELFDIPDGIVEVPFTTDTGLSLKFIAGFIGANQDIFYGPTAESVVSPVIGWSVIDDK</sequence>